<organism evidence="1 2">
    <name type="scientific">Sulfobacillus benefaciens</name>
    <dbReference type="NCBI Taxonomy" id="453960"/>
    <lineage>
        <taxon>Bacteria</taxon>
        <taxon>Bacillati</taxon>
        <taxon>Bacillota</taxon>
        <taxon>Clostridia</taxon>
        <taxon>Eubacteriales</taxon>
        <taxon>Clostridiales Family XVII. Incertae Sedis</taxon>
        <taxon>Sulfobacillus</taxon>
    </lineage>
</organism>
<proteinExistence type="predicted"/>
<dbReference type="Proteomes" id="UP000242699">
    <property type="component" value="Unassembled WGS sequence"/>
</dbReference>
<protein>
    <submittedName>
        <fullName evidence="1">Uncharacterized protein</fullName>
    </submittedName>
</protein>
<gene>
    <name evidence="1" type="ORF">C7B43_14895</name>
</gene>
<evidence type="ECO:0000313" key="2">
    <source>
        <dbReference type="Proteomes" id="UP000242699"/>
    </source>
</evidence>
<sequence>MIDSDEWYAEQLAHQTRKWNVPWAGQPAAITQYLEPARKYPRQPKSWHADATWELVRQALRWHQRLTDRLQRWQWAACQDWWTEHDGPVWDPYDWIIACAHRSPKAWMQDFDEILHHPEVHPGLTAWAYAIWKEHPQVPSFGTMTPLKAIDTALRACNPPSGNGGWAQAWRGWVSEPAPDDASQCSSPWYPTSLVRAWEEALLSYEDLAPEHLPPNRTEQLRFF</sequence>
<dbReference type="EMBL" id="PXYT01000042">
    <property type="protein sequence ID" value="PSR26097.1"/>
    <property type="molecule type" value="Genomic_DNA"/>
</dbReference>
<dbReference type="AlphaFoldDB" id="A0A2T2WV17"/>
<reference evidence="1 2" key="1">
    <citation type="journal article" date="2014" name="BMC Genomics">
        <title>Comparison of environmental and isolate Sulfobacillus genomes reveals diverse carbon, sulfur, nitrogen, and hydrogen metabolisms.</title>
        <authorList>
            <person name="Justice N.B."/>
            <person name="Norman A."/>
            <person name="Brown C.T."/>
            <person name="Singh A."/>
            <person name="Thomas B.C."/>
            <person name="Banfield J.F."/>
        </authorList>
    </citation>
    <scope>NUCLEOTIDE SEQUENCE [LARGE SCALE GENOMIC DNA]</scope>
    <source>
        <strain evidence="1">AMDSBA1</strain>
    </source>
</reference>
<evidence type="ECO:0000313" key="1">
    <source>
        <dbReference type="EMBL" id="PSR26097.1"/>
    </source>
</evidence>
<comment type="caution">
    <text evidence="1">The sequence shown here is derived from an EMBL/GenBank/DDBJ whole genome shotgun (WGS) entry which is preliminary data.</text>
</comment>
<accession>A0A2T2WV17</accession>
<name>A0A2T2WV17_9FIRM</name>